<accession>A0A6N4TET9</accession>
<gene>
    <name evidence="8" type="ORF">Aargi30884_05490</name>
</gene>
<keyword evidence="2 6" id="KW-1003">Cell membrane</keyword>
<reference evidence="9" key="1">
    <citation type="submission" date="2019-05" db="EMBL/GenBank/DDBJ databases">
        <title>Complete genome sequencing of Absiella argi strain JCM 30884.</title>
        <authorList>
            <person name="Sakamoto M."/>
            <person name="Murakami T."/>
            <person name="Mori H."/>
        </authorList>
    </citation>
    <scope>NUCLEOTIDE SEQUENCE [LARGE SCALE GENOMIC DNA]</scope>
    <source>
        <strain evidence="9">JCM 30884</strain>
    </source>
</reference>
<comment type="subcellular location">
    <subcellularLocation>
        <location evidence="1 6">Cell membrane</location>
        <topology evidence="1 6">Multi-pass membrane protein</topology>
    </subcellularLocation>
</comment>
<evidence type="ECO:0000313" key="8">
    <source>
        <dbReference type="EMBL" id="BBK21646.1"/>
    </source>
</evidence>
<evidence type="ECO:0000256" key="6">
    <source>
        <dbReference type="RuleBase" id="RU366058"/>
    </source>
</evidence>
<sequence>MNKIISRKRMLQIIVILCILGVTIYGLCFIDFKQVLQQVEKLPFFLKAITMILFIMLQVVFALLPGEPLELASGFLFGNFYGTLLCLAGSCLGTFFVYYLVMLFKHKIINLFFSREKVQEVEQMLSKNKSKFWIFLIFLVPGSPKDILTYVASLGNINLVRWLIMTTLGRIPSILTSTYLSASLKEGDIVSALIVLLLTIAMVIFGGVYYRYSVKKSNA</sequence>
<dbReference type="EMBL" id="AP019695">
    <property type="protein sequence ID" value="BBK21646.1"/>
    <property type="molecule type" value="Genomic_DNA"/>
</dbReference>
<dbReference type="PANTHER" id="PTHR12677">
    <property type="entry name" value="GOLGI APPARATUS MEMBRANE PROTEIN TVP38-RELATED"/>
    <property type="match status" value="1"/>
</dbReference>
<feature type="transmembrane region" description="Helical" evidence="6">
    <location>
        <begin position="76"/>
        <end position="101"/>
    </location>
</feature>
<evidence type="ECO:0000256" key="1">
    <source>
        <dbReference type="ARBA" id="ARBA00004651"/>
    </source>
</evidence>
<feature type="transmembrane region" description="Helical" evidence="6">
    <location>
        <begin position="132"/>
        <end position="153"/>
    </location>
</feature>
<keyword evidence="9" id="KW-1185">Reference proteome</keyword>
<evidence type="ECO:0000313" key="9">
    <source>
        <dbReference type="Proteomes" id="UP000464754"/>
    </source>
</evidence>
<proteinExistence type="inferred from homology"/>
<dbReference type="AlphaFoldDB" id="A0A6N4TET9"/>
<dbReference type="InterPro" id="IPR032816">
    <property type="entry name" value="VTT_dom"/>
</dbReference>
<dbReference type="Proteomes" id="UP000464754">
    <property type="component" value="Chromosome"/>
</dbReference>
<dbReference type="Pfam" id="PF09335">
    <property type="entry name" value="VTT_dom"/>
    <property type="match status" value="1"/>
</dbReference>
<keyword evidence="4 6" id="KW-1133">Transmembrane helix</keyword>
<evidence type="ECO:0000256" key="2">
    <source>
        <dbReference type="ARBA" id="ARBA00022475"/>
    </source>
</evidence>
<evidence type="ECO:0000256" key="3">
    <source>
        <dbReference type="ARBA" id="ARBA00022692"/>
    </source>
</evidence>
<evidence type="ECO:0000256" key="5">
    <source>
        <dbReference type="ARBA" id="ARBA00023136"/>
    </source>
</evidence>
<feature type="transmembrane region" description="Helical" evidence="6">
    <location>
        <begin position="189"/>
        <end position="210"/>
    </location>
</feature>
<feature type="domain" description="VTT" evidence="7">
    <location>
        <begin position="64"/>
        <end position="182"/>
    </location>
</feature>
<dbReference type="RefSeq" id="WP_115714864.1">
    <property type="nucleotide sequence ID" value="NZ_AP019695.1"/>
</dbReference>
<dbReference type="KEGG" id="aarg:Aargi30884_05490"/>
<comment type="similarity">
    <text evidence="6">Belongs to the TVP38/TMEM64 family.</text>
</comment>
<protein>
    <recommendedName>
        <fullName evidence="6">TVP38/TMEM64 family membrane protein</fullName>
    </recommendedName>
</protein>
<dbReference type="PANTHER" id="PTHR12677:SF59">
    <property type="entry name" value="GOLGI APPARATUS MEMBRANE PROTEIN TVP38-RELATED"/>
    <property type="match status" value="1"/>
</dbReference>
<dbReference type="GO" id="GO:0005886">
    <property type="term" value="C:plasma membrane"/>
    <property type="evidence" value="ECO:0007669"/>
    <property type="project" value="UniProtKB-SubCell"/>
</dbReference>
<keyword evidence="5 6" id="KW-0472">Membrane</keyword>
<feature type="transmembrane region" description="Helical" evidence="6">
    <location>
        <begin position="44"/>
        <end position="64"/>
    </location>
</feature>
<evidence type="ECO:0000256" key="4">
    <source>
        <dbReference type="ARBA" id="ARBA00022989"/>
    </source>
</evidence>
<evidence type="ECO:0000259" key="7">
    <source>
        <dbReference type="Pfam" id="PF09335"/>
    </source>
</evidence>
<dbReference type="InterPro" id="IPR015414">
    <property type="entry name" value="TMEM64"/>
</dbReference>
<keyword evidence="3 6" id="KW-0812">Transmembrane</keyword>
<organism evidence="8 9">
    <name type="scientific">Amedibacterium intestinale</name>
    <dbReference type="NCBI Taxonomy" id="2583452"/>
    <lineage>
        <taxon>Bacteria</taxon>
        <taxon>Bacillati</taxon>
        <taxon>Bacillota</taxon>
        <taxon>Erysipelotrichia</taxon>
        <taxon>Erysipelotrichales</taxon>
        <taxon>Erysipelotrichaceae</taxon>
        <taxon>Amedibacterium</taxon>
    </lineage>
</organism>
<feature type="transmembrane region" description="Helical" evidence="6">
    <location>
        <begin position="12"/>
        <end position="32"/>
    </location>
</feature>
<name>A0A6N4TET9_9FIRM</name>